<dbReference type="PROSITE" id="PS50865">
    <property type="entry name" value="ZF_MYND_2"/>
    <property type="match status" value="1"/>
</dbReference>
<comment type="caution">
    <text evidence="19">The sequence shown here is derived from an EMBL/GenBank/DDBJ whole genome shotgun (WGS) entry which is preliminary data.</text>
</comment>
<dbReference type="CDD" id="cd20159">
    <property type="entry name" value="PWWP_BS69"/>
    <property type="match status" value="1"/>
</dbReference>
<dbReference type="EMBL" id="LNIX01000003">
    <property type="protein sequence ID" value="OXA57793.1"/>
    <property type="molecule type" value="Genomic_DNA"/>
</dbReference>
<dbReference type="Gene3D" id="3.30.40.10">
    <property type="entry name" value="Zinc/RING finger domain, C3HC4 (zinc finger)"/>
    <property type="match status" value="1"/>
</dbReference>
<feature type="region of interest" description="Disordered" evidence="14">
    <location>
        <begin position="369"/>
        <end position="566"/>
    </location>
</feature>
<dbReference type="SUPFAM" id="SSF144232">
    <property type="entry name" value="HIT/MYND zinc finger-like"/>
    <property type="match status" value="1"/>
</dbReference>
<dbReference type="Gene3D" id="6.10.140.2220">
    <property type="match status" value="1"/>
</dbReference>
<feature type="compositionally biased region" description="Low complexity" evidence="14">
    <location>
        <begin position="379"/>
        <end position="396"/>
    </location>
</feature>
<accession>A0A226EJ98</accession>
<dbReference type="SMART" id="SM00293">
    <property type="entry name" value="PWWP"/>
    <property type="match status" value="1"/>
</dbReference>
<sequence length="657" mass="73736">MQSTRRVAIPLRVHQIWDAIGRFGGTQVMDFEKLVEVVTSMHKVPRDELHHELDHAIKDGLVTSEVVETQKREETEIYRLPDHAKLDRGDHDWYCFQCHMGGPIVKCEDCPRVFHMDCLPDDRKPDKDLFVCPQCHIIATKPSAEKVPLKPKPLNQLIEYICERFQTWNAEWMEKFDGAKWAAACNRSEKDAWRLNVLVHRPMDLATMQDKATSAKYQSLEEFQVDCETLVHAIGVYFGVESLKGNQFGAAFLKEAMHDIQEIKLCHQCFRRSNEKDHDWWFALPCTPPHDVVWAKQTGYPFWPAKVMKREGNRYDVRYFGGNYERGHIDAKHILPIETSLAKLKVRRTAGWNDAYEEMQKFQEIAKNPTLVNSLPPRGKNAGSAAATTTAVVNKKGGSKRAASTPTEEPTITKRTRKSEPIPATVTTPSTKATSKKVPASAKAAVKTKGKESPAKTNGTSAAAATAPSQIAKRKSTNTTSNAKSGAAPSRRESTTNATTPASKRGGSATKFTPAAYDISTDESLDPDLRSILTEPEDEESLGGDVSFSDEESSEPTVSEDVVSSSCNEGSATRNAYVQVSRPGTTEVNVERLVGYINQLKEQNKNEIELNKKKQWCFNCGREAIYHCCWNTAYCSIECQQQHWGSEHKKNCRRKKI</sequence>
<dbReference type="AlphaFoldDB" id="A0A226EJ98"/>
<evidence type="ECO:0000256" key="3">
    <source>
        <dbReference type="ARBA" id="ARBA00022454"/>
    </source>
</evidence>
<evidence type="ECO:0000256" key="1">
    <source>
        <dbReference type="ARBA" id="ARBA00004123"/>
    </source>
</evidence>
<feature type="compositionally biased region" description="Low complexity" evidence="14">
    <location>
        <begin position="455"/>
        <end position="467"/>
    </location>
</feature>
<evidence type="ECO:0000256" key="8">
    <source>
        <dbReference type="ARBA" id="ARBA00023015"/>
    </source>
</evidence>
<keyword evidence="10" id="KW-0804">Transcription</keyword>
<dbReference type="GO" id="GO:0003714">
    <property type="term" value="F:transcription corepressor activity"/>
    <property type="evidence" value="ECO:0007669"/>
    <property type="project" value="InterPro"/>
</dbReference>
<evidence type="ECO:0000256" key="6">
    <source>
        <dbReference type="ARBA" id="ARBA00022833"/>
    </source>
</evidence>
<gene>
    <name evidence="19" type="ORF">Fcan01_07136</name>
</gene>
<evidence type="ECO:0000256" key="5">
    <source>
        <dbReference type="ARBA" id="ARBA00022771"/>
    </source>
</evidence>
<dbReference type="InterPro" id="IPR019786">
    <property type="entry name" value="Zinc_finger_PHD-type_CS"/>
</dbReference>
<dbReference type="InterPro" id="IPR001965">
    <property type="entry name" value="Znf_PHD"/>
</dbReference>
<feature type="domain" description="Bromo" evidence="15">
    <location>
        <begin position="198"/>
        <end position="245"/>
    </location>
</feature>
<feature type="compositionally biased region" description="Acidic residues" evidence="14">
    <location>
        <begin position="535"/>
        <end position="554"/>
    </location>
</feature>
<comment type="subcellular location">
    <subcellularLocation>
        <location evidence="2">Chromosome</location>
    </subcellularLocation>
    <subcellularLocation>
        <location evidence="1">Nucleus</location>
    </subcellularLocation>
</comment>
<dbReference type="OMA" id="HQIWDAI"/>
<evidence type="ECO:0000259" key="15">
    <source>
        <dbReference type="PROSITE" id="PS50014"/>
    </source>
</evidence>
<evidence type="ECO:0000259" key="16">
    <source>
        <dbReference type="PROSITE" id="PS50016"/>
    </source>
</evidence>
<evidence type="ECO:0000313" key="20">
    <source>
        <dbReference type="Proteomes" id="UP000198287"/>
    </source>
</evidence>
<dbReference type="InterPro" id="IPR001487">
    <property type="entry name" value="Bromodomain"/>
</dbReference>
<dbReference type="GO" id="GO:0005694">
    <property type="term" value="C:chromosome"/>
    <property type="evidence" value="ECO:0007669"/>
    <property type="project" value="UniProtKB-SubCell"/>
</dbReference>
<dbReference type="Proteomes" id="UP000198287">
    <property type="component" value="Unassembled WGS sequence"/>
</dbReference>
<keyword evidence="5 13" id="KW-0863">Zinc-finger</keyword>
<keyword evidence="11" id="KW-0539">Nucleus</keyword>
<dbReference type="OrthoDB" id="6272564at2759"/>
<dbReference type="SUPFAM" id="SSF47370">
    <property type="entry name" value="Bromodomain"/>
    <property type="match status" value="1"/>
</dbReference>
<dbReference type="SUPFAM" id="SSF57903">
    <property type="entry name" value="FYVE/PHD zinc finger"/>
    <property type="match status" value="1"/>
</dbReference>
<evidence type="ECO:0000313" key="19">
    <source>
        <dbReference type="EMBL" id="OXA57793.1"/>
    </source>
</evidence>
<dbReference type="GO" id="GO:0008270">
    <property type="term" value="F:zinc ion binding"/>
    <property type="evidence" value="ECO:0007669"/>
    <property type="project" value="UniProtKB-KW"/>
</dbReference>
<dbReference type="PANTHER" id="PTHR46379">
    <property type="entry name" value="ZINC FINGER MYND DOMAIN-CONTAINING"/>
    <property type="match status" value="1"/>
</dbReference>
<dbReference type="InterPro" id="IPR057053">
    <property type="entry name" value="MYND_ZMYND11_ZMYD8"/>
</dbReference>
<keyword evidence="7" id="KW-0156">Chromatin regulator</keyword>
<keyword evidence="20" id="KW-1185">Reference proteome</keyword>
<evidence type="ECO:0000259" key="18">
    <source>
        <dbReference type="PROSITE" id="PS50865"/>
    </source>
</evidence>
<dbReference type="InterPro" id="IPR002893">
    <property type="entry name" value="Znf_MYND"/>
</dbReference>
<dbReference type="InterPro" id="IPR047268">
    <property type="entry name" value="PWWP_BS69"/>
</dbReference>
<dbReference type="GO" id="GO:0034243">
    <property type="term" value="P:regulation of transcription elongation by RNA polymerase II"/>
    <property type="evidence" value="ECO:0007669"/>
    <property type="project" value="InterPro"/>
</dbReference>
<evidence type="ECO:0000256" key="12">
    <source>
        <dbReference type="PROSITE-ProRule" id="PRU00035"/>
    </source>
</evidence>
<dbReference type="InterPro" id="IPR036427">
    <property type="entry name" value="Bromodomain-like_sf"/>
</dbReference>
<keyword evidence="3" id="KW-0158">Chromosome</keyword>
<dbReference type="PROSITE" id="PS01360">
    <property type="entry name" value="ZF_MYND_1"/>
    <property type="match status" value="1"/>
</dbReference>
<dbReference type="Gene3D" id="2.30.30.140">
    <property type="match status" value="1"/>
</dbReference>
<dbReference type="PROSITE" id="PS50812">
    <property type="entry name" value="PWWP"/>
    <property type="match status" value="1"/>
</dbReference>
<feature type="domain" description="PWWP" evidence="17">
    <location>
        <begin position="289"/>
        <end position="340"/>
    </location>
</feature>
<evidence type="ECO:0000256" key="2">
    <source>
        <dbReference type="ARBA" id="ARBA00004286"/>
    </source>
</evidence>
<keyword evidence="8" id="KW-0805">Transcription regulation</keyword>
<dbReference type="PROSITE" id="PS50016">
    <property type="entry name" value="ZF_PHD_2"/>
    <property type="match status" value="1"/>
</dbReference>
<dbReference type="GO" id="GO:0140006">
    <property type="term" value="F:histone H3 reader activity"/>
    <property type="evidence" value="ECO:0007669"/>
    <property type="project" value="UniProtKB-ARBA"/>
</dbReference>
<evidence type="ECO:0000256" key="4">
    <source>
        <dbReference type="ARBA" id="ARBA00022723"/>
    </source>
</evidence>
<evidence type="ECO:0000256" key="13">
    <source>
        <dbReference type="PROSITE-ProRule" id="PRU00134"/>
    </source>
</evidence>
<dbReference type="SUPFAM" id="SSF63748">
    <property type="entry name" value="Tudor/PWWP/MBT"/>
    <property type="match status" value="1"/>
</dbReference>
<dbReference type="Pfam" id="PF00855">
    <property type="entry name" value="PWWP"/>
    <property type="match status" value="1"/>
</dbReference>
<dbReference type="PANTHER" id="PTHR46379:SF1">
    <property type="entry name" value="ZINC FINGER MYND DOMAIN-CONTAINING PROTEIN 11"/>
    <property type="match status" value="1"/>
</dbReference>
<evidence type="ECO:0000259" key="17">
    <source>
        <dbReference type="PROSITE" id="PS50812"/>
    </source>
</evidence>
<proteinExistence type="predicted"/>
<evidence type="ECO:0000256" key="10">
    <source>
        <dbReference type="ARBA" id="ARBA00023163"/>
    </source>
</evidence>
<dbReference type="InterPro" id="IPR019787">
    <property type="entry name" value="Znf_PHD-finger"/>
</dbReference>
<name>A0A226EJ98_FOLCA</name>
<reference evidence="19 20" key="1">
    <citation type="submission" date="2015-12" db="EMBL/GenBank/DDBJ databases">
        <title>The genome of Folsomia candida.</title>
        <authorList>
            <person name="Faddeeva A."/>
            <person name="Derks M.F."/>
            <person name="Anvar Y."/>
            <person name="Smit S."/>
            <person name="Van Straalen N."/>
            <person name="Roelofs D."/>
        </authorList>
    </citation>
    <scope>NUCLEOTIDE SEQUENCE [LARGE SCALE GENOMIC DNA]</scope>
    <source>
        <strain evidence="19 20">VU population</strain>
        <tissue evidence="19">Whole body</tissue>
    </source>
</reference>
<dbReference type="Pfam" id="PF24324">
    <property type="entry name" value="MYND_ZMYND11_ZMYD8"/>
    <property type="match status" value="1"/>
</dbReference>
<dbReference type="SMART" id="SM00249">
    <property type="entry name" value="PHD"/>
    <property type="match status" value="1"/>
</dbReference>
<dbReference type="GO" id="GO:0005634">
    <property type="term" value="C:nucleus"/>
    <property type="evidence" value="ECO:0007669"/>
    <property type="project" value="UniProtKB-SubCell"/>
</dbReference>
<dbReference type="Pfam" id="PF00439">
    <property type="entry name" value="Bromodomain"/>
    <property type="match status" value="1"/>
</dbReference>
<dbReference type="InterPro" id="IPR013083">
    <property type="entry name" value="Znf_RING/FYVE/PHD"/>
</dbReference>
<dbReference type="FunFam" id="6.10.140.2220:FF:000002">
    <property type="entry name" value="Protein kinase C-binding protein 1 isoform C"/>
    <property type="match status" value="1"/>
</dbReference>
<evidence type="ECO:0000256" key="14">
    <source>
        <dbReference type="SAM" id="MobiDB-lite"/>
    </source>
</evidence>
<dbReference type="PROSITE" id="PS50014">
    <property type="entry name" value="BROMODOMAIN_2"/>
    <property type="match status" value="1"/>
</dbReference>
<feature type="domain" description="MYND-type" evidence="18">
    <location>
        <begin position="617"/>
        <end position="652"/>
    </location>
</feature>
<keyword evidence="6" id="KW-0862">Zinc</keyword>
<keyword evidence="9 12" id="KW-0103">Bromodomain</keyword>
<dbReference type="STRING" id="158441.A0A226EJ98"/>
<feature type="compositionally biased region" description="Low complexity" evidence="14">
    <location>
        <begin position="430"/>
        <end position="447"/>
    </location>
</feature>
<dbReference type="GO" id="GO:0009966">
    <property type="term" value="P:regulation of signal transduction"/>
    <property type="evidence" value="ECO:0007669"/>
    <property type="project" value="TreeGrafter"/>
</dbReference>
<feature type="domain" description="PHD-type" evidence="16">
    <location>
        <begin position="92"/>
        <end position="138"/>
    </location>
</feature>
<protein>
    <submittedName>
        <fullName evidence="19">Zinc finger MYND domain-containing protein 11</fullName>
    </submittedName>
</protein>
<dbReference type="Gene3D" id="1.20.920.10">
    <property type="entry name" value="Bromodomain-like"/>
    <property type="match status" value="1"/>
</dbReference>
<dbReference type="PROSITE" id="PS01359">
    <property type="entry name" value="ZF_PHD_1"/>
    <property type="match status" value="1"/>
</dbReference>
<dbReference type="InterPro" id="IPR011011">
    <property type="entry name" value="Znf_FYVE_PHD"/>
</dbReference>
<evidence type="ECO:0000256" key="9">
    <source>
        <dbReference type="ARBA" id="ARBA00023117"/>
    </source>
</evidence>
<dbReference type="InterPro" id="IPR000313">
    <property type="entry name" value="PWWP_dom"/>
</dbReference>
<evidence type="ECO:0000256" key="7">
    <source>
        <dbReference type="ARBA" id="ARBA00022853"/>
    </source>
</evidence>
<keyword evidence="4" id="KW-0479">Metal-binding</keyword>
<dbReference type="InterPro" id="IPR047269">
    <property type="entry name" value="ZMY11"/>
</dbReference>
<organism evidence="19 20">
    <name type="scientific">Folsomia candida</name>
    <name type="common">Springtail</name>
    <dbReference type="NCBI Taxonomy" id="158441"/>
    <lineage>
        <taxon>Eukaryota</taxon>
        <taxon>Metazoa</taxon>
        <taxon>Ecdysozoa</taxon>
        <taxon>Arthropoda</taxon>
        <taxon>Hexapoda</taxon>
        <taxon>Collembola</taxon>
        <taxon>Entomobryomorpha</taxon>
        <taxon>Isotomoidea</taxon>
        <taxon>Isotomidae</taxon>
        <taxon>Proisotominae</taxon>
        <taxon>Folsomia</taxon>
    </lineage>
</organism>
<evidence type="ECO:0000256" key="11">
    <source>
        <dbReference type="ARBA" id="ARBA00023242"/>
    </source>
</evidence>